<evidence type="ECO:0000313" key="2">
    <source>
        <dbReference type="Proteomes" id="UP000019140"/>
    </source>
</evidence>
<comment type="caution">
    <text evidence="1">The sequence shown here is derived from an EMBL/GenBank/DDBJ whole genome shotgun (WGS) entry which is preliminary data.</text>
</comment>
<reference evidence="1 2" key="1">
    <citation type="journal article" date="2014" name="Nature">
        <title>An environmental bacterial taxon with a large and distinct metabolic repertoire.</title>
        <authorList>
            <person name="Wilson M.C."/>
            <person name="Mori T."/>
            <person name="Ruckert C."/>
            <person name="Uria A.R."/>
            <person name="Helf M.J."/>
            <person name="Takada K."/>
            <person name="Gernert C."/>
            <person name="Steffens U.A."/>
            <person name="Heycke N."/>
            <person name="Schmitt S."/>
            <person name="Rinke C."/>
            <person name="Helfrich E.J."/>
            <person name="Brachmann A.O."/>
            <person name="Gurgui C."/>
            <person name="Wakimoto T."/>
            <person name="Kracht M."/>
            <person name="Crusemann M."/>
            <person name="Hentschel U."/>
            <person name="Abe I."/>
            <person name="Matsunaga S."/>
            <person name="Kalinowski J."/>
            <person name="Takeyama H."/>
            <person name="Piel J."/>
        </authorList>
    </citation>
    <scope>NUCLEOTIDE SEQUENCE [LARGE SCALE GENOMIC DNA]</scope>
    <source>
        <strain evidence="2">TSY2</strain>
    </source>
</reference>
<accession>W4LJG9</accession>
<name>W4LJG9_9BACT</name>
<dbReference type="EMBL" id="AZHX01002052">
    <property type="protein sequence ID" value="ETW97491.1"/>
    <property type="molecule type" value="Genomic_DNA"/>
</dbReference>
<protein>
    <submittedName>
        <fullName evidence="1">Uncharacterized protein</fullName>
    </submittedName>
</protein>
<gene>
    <name evidence="1" type="ORF">ETSY2_44520</name>
</gene>
<sequence>MATLRTTLRRMFGRSPAGRAGVDVNTTQGLTLAGPGLAMRGYDPVAYFAEGKPAIGTATYTATHNGATYRFAS</sequence>
<feature type="non-terminal residue" evidence="1">
    <location>
        <position position="73"/>
    </location>
</feature>
<keyword evidence="2" id="KW-1185">Reference proteome</keyword>
<evidence type="ECO:0000313" key="1">
    <source>
        <dbReference type="EMBL" id="ETW97491.1"/>
    </source>
</evidence>
<dbReference type="AlphaFoldDB" id="W4LJG9"/>
<organism evidence="1 2">
    <name type="scientific">Candidatus Entotheonella gemina</name>
    <dbReference type="NCBI Taxonomy" id="1429439"/>
    <lineage>
        <taxon>Bacteria</taxon>
        <taxon>Pseudomonadati</taxon>
        <taxon>Nitrospinota/Tectimicrobiota group</taxon>
        <taxon>Candidatus Tectimicrobiota</taxon>
        <taxon>Candidatus Entotheonellia</taxon>
        <taxon>Candidatus Entotheonellales</taxon>
        <taxon>Candidatus Entotheonellaceae</taxon>
        <taxon>Candidatus Entotheonella</taxon>
    </lineage>
</organism>
<dbReference type="HOGENOM" id="CLU_2727951_0_0_7"/>
<proteinExistence type="predicted"/>
<dbReference type="Proteomes" id="UP000019140">
    <property type="component" value="Unassembled WGS sequence"/>
</dbReference>